<keyword evidence="2" id="KW-0812">Transmembrane</keyword>
<evidence type="ECO:0000313" key="5">
    <source>
        <dbReference type="Proteomes" id="UP000660861"/>
    </source>
</evidence>
<proteinExistence type="predicted"/>
<protein>
    <recommendedName>
        <fullName evidence="3">DUF7577 domain-containing protein</fullName>
    </recommendedName>
</protein>
<dbReference type="EMBL" id="JACRTC010000003">
    <property type="protein sequence ID" value="MBC8570407.1"/>
    <property type="molecule type" value="Genomic_DNA"/>
</dbReference>
<evidence type="ECO:0000256" key="2">
    <source>
        <dbReference type="SAM" id="Phobius"/>
    </source>
</evidence>
<dbReference type="RefSeq" id="WP_262397503.1">
    <property type="nucleotide sequence ID" value="NZ_JACRTC010000003.1"/>
</dbReference>
<sequence>MKCPQCGTEVEEQYHFCPQCQAKLHVDAGTSDWADTPAAPSQAQDSMTVSQEPSNSSGDSTASGSGPQTPGGPYAGAYQQNYQQNAASGRYGPVSGTAYDYYTQKNRAANQAARQPGYSASNGQQPGAPHPTVNYQPPKKHTGLIVAIVIVAVIVVVSLFTGLFAIIRWAEYHYEDSYYQYQYGWDDDYWEATSVQHTIPLPGGHCVTIPKDI</sequence>
<feature type="transmembrane region" description="Helical" evidence="2">
    <location>
        <begin position="144"/>
        <end position="167"/>
    </location>
</feature>
<dbReference type="InterPro" id="IPR055999">
    <property type="entry name" value="DUF7577"/>
</dbReference>
<dbReference type="Proteomes" id="UP000660861">
    <property type="component" value="Unassembled WGS sequence"/>
</dbReference>
<feature type="region of interest" description="Disordered" evidence="1">
    <location>
        <begin position="110"/>
        <end position="135"/>
    </location>
</feature>
<accession>A0A926IBP8</accession>
<evidence type="ECO:0000259" key="3">
    <source>
        <dbReference type="Pfam" id="PF24463"/>
    </source>
</evidence>
<keyword evidence="2" id="KW-1133">Transmembrane helix</keyword>
<keyword evidence="2" id="KW-0472">Membrane</keyword>
<dbReference type="AlphaFoldDB" id="A0A926IBP8"/>
<feature type="compositionally biased region" description="Polar residues" evidence="1">
    <location>
        <begin position="39"/>
        <end position="53"/>
    </location>
</feature>
<feature type="region of interest" description="Disordered" evidence="1">
    <location>
        <begin position="30"/>
        <end position="77"/>
    </location>
</feature>
<evidence type="ECO:0000313" key="4">
    <source>
        <dbReference type="EMBL" id="MBC8570407.1"/>
    </source>
</evidence>
<dbReference type="Pfam" id="PF24463">
    <property type="entry name" value="DUF7577"/>
    <property type="match status" value="1"/>
</dbReference>
<evidence type="ECO:0000256" key="1">
    <source>
        <dbReference type="SAM" id="MobiDB-lite"/>
    </source>
</evidence>
<gene>
    <name evidence="4" type="ORF">H8709_06135</name>
</gene>
<feature type="compositionally biased region" description="Low complexity" evidence="1">
    <location>
        <begin position="54"/>
        <end position="77"/>
    </location>
</feature>
<name>A0A926IBP8_9FIRM</name>
<organism evidence="4 5">
    <name type="scientific">Zongyangia hominis</name>
    <dbReference type="NCBI Taxonomy" id="2763677"/>
    <lineage>
        <taxon>Bacteria</taxon>
        <taxon>Bacillati</taxon>
        <taxon>Bacillota</taxon>
        <taxon>Clostridia</taxon>
        <taxon>Eubacteriales</taxon>
        <taxon>Oscillospiraceae</taxon>
        <taxon>Zongyangia</taxon>
    </lineage>
</organism>
<feature type="domain" description="DUF7577" evidence="3">
    <location>
        <begin position="2"/>
        <end position="24"/>
    </location>
</feature>
<comment type="caution">
    <text evidence="4">The sequence shown here is derived from an EMBL/GenBank/DDBJ whole genome shotgun (WGS) entry which is preliminary data.</text>
</comment>
<keyword evidence="5" id="KW-1185">Reference proteome</keyword>
<reference evidence="4" key="1">
    <citation type="submission" date="2020-08" db="EMBL/GenBank/DDBJ databases">
        <title>Genome public.</title>
        <authorList>
            <person name="Liu C."/>
            <person name="Sun Q."/>
        </authorList>
    </citation>
    <scope>NUCLEOTIDE SEQUENCE</scope>
    <source>
        <strain evidence="4">NSJ-54</strain>
    </source>
</reference>